<dbReference type="InterPro" id="IPR036271">
    <property type="entry name" value="Tet_transcr_reg_TetR-rel_C_sf"/>
</dbReference>
<dbReference type="OrthoDB" id="881297at2"/>
<dbReference type="EMBL" id="FPAS01000002">
    <property type="protein sequence ID" value="SFT65585.1"/>
    <property type="molecule type" value="Genomic_DNA"/>
</dbReference>
<feature type="domain" description="HTH tetR-type" evidence="6">
    <location>
        <begin position="2"/>
        <end position="62"/>
    </location>
</feature>
<evidence type="ECO:0000313" key="8">
    <source>
        <dbReference type="Proteomes" id="UP000236454"/>
    </source>
</evidence>
<feature type="DNA-binding region" description="H-T-H motif" evidence="5">
    <location>
        <begin position="25"/>
        <end position="44"/>
    </location>
</feature>
<dbReference type="SUPFAM" id="SSF46689">
    <property type="entry name" value="Homeodomain-like"/>
    <property type="match status" value="1"/>
</dbReference>
<evidence type="ECO:0000259" key="6">
    <source>
        <dbReference type="PROSITE" id="PS50977"/>
    </source>
</evidence>
<gene>
    <name evidence="7" type="ORF">SAMN05216474_1585</name>
</gene>
<dbReference type="Gene3D" id="1.10.357.10">
    <property type="entry name" value="Tetracycline Repressor, domain 2"/>
    <property type="match status" value="1"/>
</dbReference>
<dbReference type="Gene3D" id="1.10.10.60">
    <property type="entry name" value="Homeodomain-like"/>
    <property type="match status" value="1"/>
</dbReference>
<dbReference type="PANTHER" id="PTHR30055">
    <property type="entry name" value="HTH-TYPE TRANSCRIPTIONAL REGULATOR RUTR"/>
    <property type="match status" value="1"/>
</dbReference>
<dbReference type="SUPFAM" id="SSF48498">
    <property type="entry name" value="Tetracyclin repressor-like, C-terminal domain"/>
    <property type="match status" value="1"/>
</dbReference>
<dbReference type="STRING" id="477690.SAMN05216474_1585"/>
<proteinExistence type="predicted"/>
<evidence type="ECO:0000256" key="5">
    <source>
        <dbReference type="PROSITE-ProRule" id="PRU00335"/>
    </source>
</evidence>
<dbReference type="AlphaFoldDB" id="A0A1I6ZSN6"/>
<evidence type="ECO:0000256" key="2">
    <source>
        <dbReference type="ARBA" id="ARBA00023015"/>
    </source>
</evidence>
<dbReference type="InterPro" id="IPR050109">
    <property type="entry name" value="HTH-type_TetR-like_transc_reg"/>
</dbReference>
<dbReference type="PRINTS" id="PR00455">
    <property type="entry name" value="HTHTETR"/>
</dbReference>
<dbReference type="PANTHER" id="PTHR30055:SF175">
    <property type="entry name" value="HTH-TYPE TRANSCRIPTIONAL REPRESSOR KSTR2"/>
    <property type="match status" value="1"/>
</dbReference>
<dbReference type="InterPro" id="IPR001647">
    <property type="entry name" value="HTH_TetR"/>
</dbReference>
<accession>A0A1I6ZSN6</accession>
<reference evidence="7 8" key="1">
    <citation type="submission" date="2016-10" db="EMBL/GenBank/DDBJ databases">
        <authorList>
            <person name="de Groot N.N."/>
        </authorList>
    </citation>
    <scope>NUCLEOTIDE SEQUENCE [LARGE SCALE GENOMIC DNA]</scope>
    <source>
        <strain evidence="7 8">CGMCC 1.7005</strain>
    </source>
</reference>
<keyword evidence="8" id="KW-1185">Reference proteome</keyword>
<dbReference type="Pfam" id="PF00440">
    <property type="entry name" value="TetR_N"/>
    <property type="match status" value="1"/>
</dbReference>
<dbReference type="GO" id="GO:0000976">
    <property type="term" value="F:transcription cis-regulatory region binding"/>
    <property type="evidence" value="ECO:0007669"/>
    <property type="project" value="TreeGrafter"/>
</dbReference>
<keyword evidence="1" id="KW-0678">Repressor</keyword>
<protein>
    <submittedName>
        <fullName evidence="7">Transcriptional regulator, TetR family</fullName>
    </submittedName>
</protein>
<keyword evidence="2" id="KW-0805">Transcription regulation</keyword>
<sequence>MEEKKLELIEQISKVFMHYGIKSVTMDDLANRLGISKKTLYVHFKDKKDMVRQMVIAKTQRDAAFCMTAKEESENAIAAFLTITSYVLKKIREVHPSVFFDMQKYHNDAWQILEEHRVVFIQQLLKDNMVRGMKEGIYRDDLNLEIMPRLFIGRFDRAFDPKTFPPTEFSFEEVFNEMLIFHLRGLANEKGLKYLQERLNKEVND</sequence>
<evidence type="ECO:0000256" key="1">
    <source>
        <dbReference type="ARBA" id="ARBA00022491"/>
    </source>
</evidence>
<keyword evidence="4" id="KW-0804">Transcription</keyword>
<name>A0A1I6ZSN6_9FLAO</name>
<evidence type="ECO:0000313" key="7">
    <source>
        <dbReference type="EMBL" id="SFT65585.1"/>
    </source>
</evidence>
<organism evidence="7 8">
    <name type="scientific">Lishizhenia tianjinensis</name>
    <dbReference type="NCBI Taxonomy" id="477690"/>
    <lineage>
        <taxon>Bacteria</taxon>
        <taxon>Pseudomonadati</taxon>
        <taxon>Bacteroidota</taxon>
        <taxon>Flavobacteriia</taxon>
        <taxon>Flavobacteriales</taxon>
        <taxon>Crocinitomicaceae</taxon>
        <taxon>Lishizhenia</taxon>
    </lineage>
</organism>
<evidence type="ECO:0000256" key="4">
    <source>
        <dbReference type="ARBA" id="ARBA00023163"/>
    </source>
</evidence>
<dbReference type="GO" id="GO:0003700">
    <property type="term" value="F:DNA-binding transcription factor activity"/>
    <property type="evidence" value="ECO:0007669"/>
    <property type="project" value="TreeGrafter"/>
</dbReference>
<keyword evidence="3 5" id="KW-0238">DNA-binding</keyword>
<dbReference type="RefSeq" id="WP_090247980.1">
    <property type="nucleotide sequence ID" value="NZ_FPAS01000002.1"/>
</dbReference>
<evidence type="ECO:0000256" key="3">
    <source>
        <dbReference type="ARBA" id="ARBA00023125"/>
    </source>
</evidence>
<dbReference type="InterPro" id="IPR009057">
    <property type="entry name" value="Homeodomain-like_sf"/>
</dbReference>
<dbReference type="Proteomes" id="UP000236454">
    <property type="component" value="Unassembled WGS sequence"/>
</dbReference>
<dbReference type="PROSITE" id="PS50977">
    <property type="entry name" value="HTH_TETR_2"/>
    <property type="match status" value="1"/>
</dbReference>